<evidence type="ECO:0000313" key="2">
    <source>
        <dbReference type="EMBL" id="PUU75589.1"/>
    </source>
</evidence>
<gene>
    <name evidence="2" type="ORF">B9Z19DRAFT_331642</name>
</gene>
<feature type="transmembrane region" description="Helical" evidence="1">
    <location>
        <begin position="20"/>
        <end position="38"/>
    </location>
</feature>
<evidence type="ECO:0000313" key="3">
    <source>
        <dbReference type="Proteomes" id="UP000244722"/>
    </source>
</evidence>
<sequence length="165" mass="18254">MNDPTVSYSANRRAVSQHGIHSGANVFPFCLFVSFVFYSSNVLPTLVQCALPLQCALTGIYFCGTSLGGVFVLWFWWSKHDGCSAAREGSLHSSARCTYHVVPVLEYGGIFGVNGITLQARVRPILPFSRLAFAFRPVDNHSRGRGHPLSNFLFTVLFSYLSQEL</sequence>
<accession>A0A2T6ZJB4</accession>
<keyword evidence="1" id="KW-0472">Membrane</keyword>
<comment type="caution">
    <text evidence="2">The sequence shown here is derived from an EMBL/GenBank/DDBJ whole genome shotgun (WGS) entry which is preliminary data.</text>
</comment>
<dbReference type="EMBL" id="NESQ01000223">
    <property type="protein sequence ID" value="PUU75589.1"/>
    <property type="molecule type" value="Genomic_DNA"/>
</dbReference>
<feature type="transmembrane region" description="Helical" evidence="1">
    <location>
        <begin position="50"/>
        <end position="77"/>
    </location>
</feature>
<organism evidence="2 3">
    <name type="scientific">Tuber borchii</name>
    <name type="common">White truffle</name>
    <dbReference type="NCBI Taxonomy" id="42251"/>
    <lineage>
        <taxon>Eukaryota</taxon>
        <taxon>Fungi</taxon>
        <taxon>Dikarya</taxon>
        <taxon>Ascomycota</taxon>
        <taxon>Pezizomycotina</taxon>
        <taxon>Pezizomycetes</taxon>
        <taxon>Pezizales</taxon>
        <taxon>Tuberaceae</taxon>
        <taxon>Tuber</taxon>
    </lineage>
</organism>
<name>A0A2T6ZJB4_TUBBO</name>
<keyword evidence="3" id="KW-1185">Reference proteome</keyword>
<evidence type="ECO:0000256" key="1">
    <source>
        <dbReference type="SAM" id="Phobius"/>
    </source>
</evidence>
<dbReference type="AlphaFoldDB" id="A0A2T6ZJB4"/>
<keyword evidence="1" id="KW-0812">Transmembrane</keyword>
<proteinExistence type="predicted"/>
<evidence type="ECO:0008006" key="4">
    <source>
        <dbReference type="Google" id="ProtNLM"/>
    </source>
</evidence>
<protein>
    <recommendedName>
        <fullName evidence="4">Transmembrane protein</fullName>
    </recommendedName>
</protein>
<reference evidence="2 3" key="1">
    <citation type="submission" date="2017-04" db="EMBL/GenBank/DDBJ databases">
        <title>Draft genome sequence of Tuber borchii Vittad., a whitish edible truffle.</title>
        <authorList>
            <consortium name="DOE Joint Genome Institute"/>
            <person name="Murat C."/>
            <person name="Kuo A."/>
            <person name="Barry K.W."/>
            <person name="Clum A."/>
            <person name="Dockter R.B."/>
            <person name="Fauchery L."/>
            <person name="Iotti M."/>
            <person name="Kohler A."/>
            <person name="Labutti K."/>
            <person name="Lindquist E.A."/>
            <person name="Lipzen A."/>
            <person name="Ohm R.A."/>
            <person name="Wang M."/>
            <person name="Grigoriev I.V."/>
            <person name="Zambonelli A."/>
            <person name="Martin F.M."/>
        </authorList>
    </citation>
    <scope>NUCLEOTIDE SEQUENCE [LARGE SCALE GENOMIC DNA]</scope>
    <source>
        <strain evidence="2 3">Tbo3840</strain>
    </source>
</reference>
<keyword evidence="1" id="KW-1133">Transmembrane helix</keyword>
<dbReference type="Proteomes" id="UP000244722">
    <property type="component" value="Unassembled WGS sequence"/>
</dbReference>